<dbReference type="PROSITE" id="PS51379">
    <property type="entry name" value="4FE4S_FER_2"/>
    <property type="match status" value="1"/>
</dbReference>
<reference evidence="2" key="1">
    <citation type="journal article" date="2014" name="Front. Microbiol.">
        <title>High frequency of phylogenetically diverse reductive dehalogenase-homologous genes in deep subseafloor sedimentary metagenomes.</title>
        <authorList>
            <person name="Kawai M."/>
            <person name="Futagami T."/>
            <person name="Toyoda A."/>
            <person name="Takaki Y."/>
            <person name="Nishi S."/>
            <person name="Hori S."/>
            <person name="Arai W."/>
            <person name="Tsubouchi T."/>
            <person name="Morono Y."/>
            <person name="Uchiyama I."/>
            <person name="Ito T."/>
            <person name="Fujiyama A."/>
            <person name="Inagaki F."/>
            <person name="Takami H."/>
        </authorList>
    </citation>
    <scope>NUCLEOTIDE SEQUENCE</scope>
    <source>
        <strain evidence="2">Expedition CK06-06</strain>
    </source>
</reference>
<organism evidence="2">
    <name type="scientific">marine sediment metagenome</name>
    <dbReference type="NCBI Taxonomy" id="412755"/>
    <lineage>
        <taxon>unclassified sequences</taxon>
        <taxon>metagenomes</taxon>
        <taxon>ecological metagenomes</taxon>
    </lineage>
</organism>
<dbReference type="EMBL" id="BARS01007592">
    <property type="protein sequence ID" value="GAF67585.1"/>
    <property type="molecule type" value="Genomic_DNA"/>
</dbReference>
<feature type="non-terminal residue" evidence="2">
    <location>
        <position position="64"/>
    </location>
</feature>
<accession>X0SUW2</accession>
<dbReference type="AlphaFoldDB" id="X0SUW2"/>
<sequence length="64" mass="6986">MPPIIDPTKCTGCGICVDVCSEDVFFGSEKGKVPVVTYPEFCVHFNCCAYECPEEGAIKVRIPL</sequence>
<protein>
    <recommendedName>
        <fullName evidence="1">4Fe-4S ferredoxin-type domain-containing protein</fullName>
    </recommendedName>
</protein>
<evidence type="ECO:0000259" key="1">
    <source>
        <dbReference type="PROSITE" id="PS51379"/>
    </source>
</evidence>
<evidence type="ECO:0000313" key="2">
    <source>
        <dbReference type="EMBL" id="GAF67585.1"/>
    </source>
</evidence>
<dbReference type="InterPro" id="IPR017896">
    <property type="entry name" value="4Fe4S_Fe-S-bd"/>
</dbReference>
<proteinExistence type="predicted"/>
<dbReference type="SUPFAM" id="SSF54862">
    <property type="entry name" value="4Fe-4S ferredoxins"/>
    <property type="match status" value="1"/>
</dbReference>
<dbReference type="Gene3D" id="3.30.70.20">
    <property type="match status" value="1"/>
</dbReference>
<gene>
    <name evidence="2" type="ORF">S01H1_14578</name>
</gene>
<dbReference type="Pfam" id="PF00037">
    <property type="entry name" value="Fer4"/>
    <property type="match status" value="1"/>
</dbReference>
<name>X0SUW2_9ZZZZ</name>
<comment type="caution">
    <text evidence="2">The sequence shown here is derived from an EMBL/GenBank/DDBJ whole genome shotgun (WGS) entry which is preliminary data.</text>
</comment>
<feature type="domain" description="4Fe-4S ferredoxin-type" evidence="1">
    <location>
        <begin position="1"/>
        <end position="30"/>
    </location>
</feature>